<keyword evidence="1" id="KW-0812">Transmembrane</keyword>
<keyword evidence="1" id="KW-1133">Transmembrane helix</keyword>
<dbReference type="SUPFAM" id="SSF51004">
    <property type="entry name" value="C-terminal (heme d1) domain of cytochrome cd1-nitrite reductase"/>
    <property type="match status" value="1"/>
</dbReference>
<dbReference type="PANTHER" id="PTHR35340:SF9">
    <property type="entry name" value="ASST-DOMAIN-CONTAINING PROTEIN"/>
    <property type="match status" value="1"/>
</dbReference>
<gene>
    <name evidence="2" type="ORF">SLS56_001822</name>
</gene>
<dbReference type="InterPro" id="IPR039535">
    <property type="entry name" value="ASST-like"/>
</dbReference>
<proteinExistence type="predicted"/>
<dbReference type="PANTHER" id="PTHR35340">
    <property type="entry name" value="PQQ ENZYME REPEAT PROTEIN-RELATED"/>
    <property type="match status" value="1"/>
</dbReference>
<evidence type="ECO:0000313" key="2">
    <source>
        <dbReference type="EMBL" id="KAL1635397.1"/>
    </source>
</evidence>
<dbReference type="EMBL" id="JAJVDC020000011">
    <property type="protein sequence ID" value="KAL1635397.1"/>
    <property type="molecule type" value="Genomic_DNA"/>
</dbReference>
<keyword evidence="1" id="KW-0472">Membrane</keyword>
<comment type="caution">
    <text evidence="2">The sequence shown here is derived from an EMBL/GenBank/DDBJ whole genome shotgun (WGS) entry which is preliminary data.</text>
</comment>
<evidence type="ECO:0000313" key="3">
    <source>
        <dbReference type="Proteomes" id="UP001521116"/>
    </source>
</evidence>
<dbReference type="InterPro" id="IPR011048">
    <property type="entry name" value="Haem_d1_sf"/>
</dbReference>
<sequence length="1121" mass="124895">MQRPEISPPAVDITVFDHDAVTPGYIFIAPWRRPRGGPDQGPYIYDNNGDLVWSGPASFGGIKAYNPHVCRHKSTDHLCFFQGEGRLGYARGVGMILDSTYELVKMVRPIGSLSGTADMHEFRLADGGRSALMTIYQTIPYDLSPFGVTNGIGWVVEAVFQEVLVDSGEVVFEWRSLDHEETSPLHGQKILPGNTLVGGFGTHPITPWDYFHINSIDKDENGDYLISSRHMSSLFKLSGEDGHVIWQLPGDTPLPYQKDFNFSSQHDARWLHHNKTHSTISLFDNASNAWKQTAMHSRGMIIEVDHEAETATLTSEFDPPPVRPHNETDLLIPGSQGNVQVLGNGNAMVGWGEYPLFSEHSPDGEVVLWGSMANNNSFVMHYRAQKFNWTATPRENPVMFAYSLDGTSSSGTVFYVSWNGATVVASWNFYAGPAADGPWELVGNTEKSGFETRFRAMEYNKWSYAEAVDEHGNVLRQSTIYKTFVPSQKLRKSCDEWKCAIMSAPVQPSLNEMDAMEKLTPGGVDWDLVTYNDGVEGLRANPTPPESSSATAATKNITHKSYPTRFVTRPEVKVPTWDITVYDESRITPGYWFLSPYYSLTPSYPGDEPEIAEEDCEIGAAIYDSIGELVWTSSCKYRNRNTFDFKVQKVDGEDVLTFLTAVGPRYHSKGVGVILDDRYEERNAVEVQMAGDETNIHDFLLVDDGQTAIVWYWLTRNASGDAIGLQDQTVVIHSTGFWEIHVETGEKLFQWDPLDHIPLNESAYAWPIDHPIISSAPGHGNSVEKFPDGDYLVSARYTNSLFKISRKDGHVVWRLGGALSDFELLGNLNFSRQHDARIRSHNDTHTIITLLDNAATPNPDDVGNETAAWSLVLFVLVDHEAKTAALVKLYDRPDHKYSTARGNVQLLDNGNVFVGWSDQGYTTEFGEDGDLLFEAVFGEDDREIKTYRAFKFDWAGHPTEAPAVNCLAKLEEPGIATSCYVSWNGDTEVSKWVFYGKAEEDGRFKKLGEADRTGFETNLETRSFPMFVFAEALNRQGTSIGMSEEVEVVDPPGMDSLEQQPKHHVTPGDGRLTAMDESLSLMVLVFAAMLALGTAGGFLYFFIGMRKQAGYMAIADVGLDD</sequence>
<dbReference type="Proteomes" id="UP001521116">
    <property type="component" value="Unassembled WGS sequence"/>
</dbReference>
<dbReference type="Pfam" id="PF14269">
    <property type="entry name" value="Arylsulfotran_2"/>
    <property type="match status" value="2"/>
</dbReference>
<evidence type="ECO:0008006" key="4">
    <source>
        <dbReference type="Google" id="ProtNLM"/>
    </source>
</evidence>
<organism evidence="2 3">
    <name type="scientific">Neofusicoccum ribis</name>
    <dbReference type="NCBI Taxonomy" id="45134"/>
    <lineage>
        <taxon>Eukaryota</taxon>
        <taxon>Fungi</taxon>
        <taxon>Dikarya</taxon>
        <taxon>Ascomycota</taxon>
        <taxon>Pezizomycotina</taxon>
        <taxon>Dothideomycetes</taxon>
        <taxon>Dothideomycetes incertae sedis</taxon>
        <taxon>Botryosphaeriales</taxon>
        <taxon>Botryosphaeriaceae</taxon>
        <taxon>Neofusicoccum</taxon>
    </lineage>
</organism>
<name>A0ABR3T7A6_9PEZI</name>
<reference evidence="2 3" key="1">
    <citation type="submission" date="2024-02" db="EMBL/GenBank/DDBJ databases">
        <title>De novo assembly and annotation of 12 fungi associated with fruit tree decline syndrome in Ontario, Canada.</title>
        <authorList>
            <person name="Sulman M."/>
            <person name="Ellouze W."/>
            <person name="Ilyukhin E."/>
        </authorList>
    </citation>
    <scope>NUCLEOTIDE SEQUENCE [LARGE SCALE GENOMIC DNA]</scope>
    <source>
        <strain evidence="2 3">M1-105</strain>
    </source>
</reference>
<dbReference type="InterPro" id="IPR053143">
    <property type="entry name" value="Arylsulfate_ST"/>
</dbReference>
<feature type="transmembrane region" description="Helical" evidence="1">
    <location>
        <begin position="1081"/>
        <end position="1103"/>
    </location>
</feature>
<keyword evidence="3" id="KW-1185">Reference proteome</keyword>
<accession>A0ABR3T7A6</accession>
<evidence type="ECO:0000256" key="1">
    <source>
        <dbReference type="SAM" id="Phobius"/>
    </source>
</evidence>
<protein>
    <recommendedName>
        <fullName evidence="4">ASST-domain-containing protein</fullName>
    </recommendedName>
</protein>